<dbReference type="RefSeq" id="WP_073432909.1">
    <property type="nucleotide sequence ID" value="NZ_CADFGY010000059.1"/>
</dbReference>
<organism evidence="2 3">
    <name type="scientific">Paraburkholderia terricola</name>
    <dbReference type="NCBI Taxonomy" id="169427"/>
    <lineage>
        <taxon>Bacteria</taxon>
        <taxon>Pseudomonadati</taxon>
        <taxon>Pseudomonadota</taxon>
        <taxon>Betaproteobacteria</taxon>
        <taxon>Burkholderiales</taxon>
        <taxon>Burkholderiaceae</taxon>
        <taxon>Paraburkholderia</taxon>
    </lineage>
</organism>
<keyword evidence="1" id="KW-0560">Oxidoreductase</keyword>
<dbReference type="Proteomes" id="UP000184395">
    <property type="component" value="Unassembled WGS sequence"/>
</dbReference>
<evidence type="ECO:0000256" key="1">
    <source>
        <dbReference type="ARBA" id="ARBA00023002"/>
    </source>
</evidence>
<dbReference type="PRINTS" id="PR00081">
    <property type="entry name" value="GDHRDH"/>
</dbReference>
<dbReference type="SUPFAM" id="SSF51735">
    <property type="entry name" value="NAD(P)-binding Rossmann-fold domains"/>
    <property type="match status" value="1"/>
</dbReference>
<protein>
    <submittedName>
        <fullName evidence="2">WW domain-containing oxidoreductase</fullName>
    </submittedName>
</protein>
<name>A0A1M6YZZ7_9BURK</name>
<dbReference type="InterPro" id="IPR002347">
    <property type="entry name" value="SDR_fam"/>
</dbReference>
<dbReference type="PANTHER" id="PTHR43157">
    <property type="entry name" value="PHOSPHATIDYLINOSITOL-GLYCAN BIOSYNTHESIS CLASS F PROTEIN-RELATED"/>
    <property type="match status" value="1"/>
</dbReference>
<dbReference type="PANTHER" id="PTHR43157:SF31">
    <property type="entry name" value="PHOSPHATIDYLINOSITOL-GLYCAN BIOSYNTHESIS CLASS F PROTEIN"/>
    <property type="match status" value="1"/>
</dbReference>
<sequence length="300" mass="32164">MKNSFNARSTTDEVLKGVDLAGKTVLLTGSNSGLGFETLQQMTSHGAHVIAAARTLTTAREACAKIRGSTTPLACDLSSLSSVRQAIAQVRDSGRHVDIVIANAGIMAPPKLEQIYGLEKQFVVNYLSHFMLINGILDVMPQHAGARIVILSSSAHRKAPKVGIDFDNLSGARNYKPWVFYGQSNVARILFALALSRRLSSNGITVNTLHPDVIADTNLSRHLGLLVKAIVPVMRLFTKTVPQGAATQCYLAAHPDVASVTGQYFSDCKIAEPSPAARDDAIGERLWTLSEQLVSAHGGH</sequence>
<proteinExistence type="predicted"/>
<dbReference type="AlphaFoldDB" id="A0A1M6YZZ7"/>
<evidence type="ECO:0000313" key="2">
    <source>
        <dbReference type="EMBL" id="SHL23700.1"/>
    </source>
</evidence>
<gene>
    <name evidence="2" type="ORF">SAMN05192548_10834</name>
</gene>
<accession>A0A1M6YZZ7</accession>
<dbReference type="Pfam" id="PF00106">
    <property type="entry name" value="adh_short"/>
    <property type="match status" value="1"/>
</dbReference>
<evidence type="ECO:0000313" key="3">
    <source>
        <dbReference type="Proteomes" id="UP000184395"/>
    </source>
</evidence>
<dbReference type="CDD" id="cd05327">
    <property type="entry name" value="retinol-DH_like_SDR_c_like"/>
    <property type="match status" value="1"/>
</dbReference>
<dbReference type="OrthoDB" id="109589at2"/>
<dbReference type="EMBL" id="FRAB01000083">
    <property type="protein sequence ID" value="SHL23700.1"/>
    <property type="molecule type" value="Genomic_DNA"/>
</dbReference>
<reference evidence="2 3" key="1">
    <citation type="submission" date="2016-11" db="EMBL/GenBank/DDBJ databases">
        <authorList>
            <person name="Jaros S."/>
            <person name="Januszkiewicz K."/>
            <person name="Wedrychowicz H."/>
        </authorList>
    </citation>
    <scope>NUCLEOTIDE SEQUENCE [LARGE SCALE GENOMIC DNA]</scope>
    <source>
        <strain evidence="2 3">LMG 20594</strain>
    </source>
</reference>
<dbReference type="InterPro" id="IPR036291">
    <property type="entry name" value="NAD(P)-bd_dom_sf"/>
</dbReference>
<dbReference type="GO" id="GO:0016491">
    <property type="term" value="F:oxidoreductase activity"/>
    <property type="evidence" value="ECO:0007669"/>
    <property type="project" value="UniProtKB-KW"/>
</dbReference>
<dbReference type="Gene3D" id="3.40.50.720">
    <property type="entry name" value="NAD(P)-binding Rossmann-like Domain"/>
    <property type="match status" value="1"/>
</dbReference>
<dbReference type="STRING" id="169427.SAMN05192548_10834"/>